<dbReference type="InterPro" id="IPR037923">
    <property type="entry name" value="HTH-like"/>
</dbReference>
<proteinExistence type="predicted"/>
<keyword evidence="1" id="KW-0805">Transcription regulation</keyword>
<dbReference type="PANTHER" id="PTHR43280">
    <property type="entry name" value="ARAC-FAMILY TRANSCRIPTIONAL REGULATOR"/>
    <property type="match status" value="1"/>
</dbReference>
<evidence type="ECO:0000256" key="2">
    <source>
        <dbReference type="ARBA" id="ARBA00023125"/>
    </source>
</evidence>
<dbReference type="InterPro" id="IPR003313">
    <property type="entry name" value="AraC-bd"/>
</dbReference>
<evidence type="ECO:0000313" key="5">
    <source>
        <dbReference type="EMBL" id="MEQ2379180.1"/>
    </source>
</evidence>
<keyword evidence="6" id="KW-1185">Reference proteome</keyword>
<sequence>MIDVAQNLMSLGESIAAAHTASVNDNMTRSHYHDYYELYFLDNGERYHYIDDKLYKTEAGDCIIFPPQTMHRSYSEQGCTFSRIVLYFRPDIISSDALRQKLADSYCVYKSDTESLKKLRRLMYYFLEAQNSASAYKQEQMEALVNLIIITVLGMKESTIGIERHNRTTQIINYINNNYEHDISLDVLADMFHISTYYLCREFKKNTNRTVVDYIKRTRIMNAERLFKETDKNVTEVATLTGFSNLTHFNRVFKEIAGVNPSQYKKLHAKN</sequence>
<dbReference type="SUPFAM" id="SSF51215">
    <property type="entry name" value="Regulatory protein AraC"/>
    <property type="match status" value="1"/>
</dbReference>
<keyword evidence="3" id="KW-0804">Transcription</keyword>
<dbReference type="SUPFAM" id="SSF46689">
    <property type="entry name" value="Homeodomain-like"/>
    <property type="match status" value="2"/>
</dbReference>
<organism evidence="5 6">
    <name type="scientific">[Lactobacillus] rogosae</name>
    <dbReference type="NCBI Taxonomy" id="706562"/>
    <lineage>
        <taxon>Bacteria</taxon>
        <taxon>Bacillati</taxon>
        <taxon>Bacillota</taxon>
        <taxon>Clostridia</taxon>
        <taxon>Lachnospirales</taxon>
        <taxon>Lachnospiraceae</taxon>
        <taxon>Lachnospira</taxon>
    </lineage>
</organism>
<reference evidence="5 6" key="1">
    <citation type="submission" date="2024-03" db="EMBL/GenBank/DDBJ databases">
        <title>Human intestinal bacterial collection.</title>
        <authorList>
            <person name="Pauvert C."/>
            <person name="Hitch T.C.A."/>
            <person name="Clavel T."/>
        </authorList>
    </citation>
    <scope>NUCLEOTIDE SEQUENCE [LARGE SCALE GENOMIC DNA]</scope>
    <source>
        <strain evidence="5 6">CLA-AA-H255</strain>
    </source>
</reference>
<dbReference type="InterPro" id="IPR009057">
    <property type="entry name" value="Homeodomain-like_sf"/>
</dbReference>
<dbReference type="Gene3D" id="2.60.120.10">
    <property type="entry name" value="Jelly Rolls"/>
    <property type="match status" value="1"/>
</dbReference>
<dbReference type="Gene3D" id="1.10.10.60">
    <property type="entry name" value="Homeodomain-like"/>
    <property type="match status" value="2"/>
</dbReference>
<protein>
    <submittedName>
        <fullName evidence="5">AraC family transcriptional regulator</fullName>
    </submittedName>
</protein>
<gene>
    <name evidence="5" type="ORF">WMO14_04710</name>
</gene>
<dbReference type="InterPro" id="IPR020449">
    <property type="entry name" value="Tscrpt_reg_AraC-type_HTH"/>
</dbReference>
<comment type="caution">
    <text evidence="5">The sequence shown here is derived from an EMBL/GenBank/DDBJ whole genome shotgun (WGS) entry which is preliminary data.</text>
</comment>
<dbReference type="PRINTS" id="PR00032">
    <property type="entry name" value="HTHARAC"/>
</dbReference>
<evidence type="ECO:0000256" key="3">
    <source>
        <dbReference type="ARBA" id="ARBA00023163"/>
    </source>
</evidence>
<dbReference type="Pfam" id="PF12833">
    <property type="entry name" value="HTH_18"/>
    <property type="match status" value="1"/>
</dbReference>
<dbReference type="EMBL" id="JBBMER010000003">
    <property type="protein sequence ID" value="MEQ2379180.1"/>
    <property type="molecule type" value="Genomic_DNA"/>
</dbReference>
<dbReference type="InterPro" id="IPR014710">
    <property type="entry name" value="RmlC-like_jellyroll"/>
</dbReference>
<dbReference type="Proteomes" id="UP001442364">
    <property type="component" value="Unassembled WGS sequence"/>
</dbReference>
<feature type="domain" description="HTH araC/xylS-type" evidence="4">
    <location>
        <begin position="169"/>
        <end position="267"/>
    </location>
</feature>
<evidence type="ECO:0000313" key="6">
    <source>
        <dbReference type="Proteomes" id="UP001442364"/>
    </source>
</evidence>
<dbReference type="InterPro" id="IPR018060">
    <property type="entry name" value="HTH_AraC"/>
</dbReference>
<dbReference type="SMART" id="SM00342">
    <property type="entry name" value="HTH_ARAC"/>
    <property type="match status" value="1"/>
</dbReference>
<dbReference type="Pfam" id="PF02311">
    <property type="entry name" value="AraC_binding"/>
    <property type="match status" value="1"/>
</dbReference>
<keyword evidence="2" id="KW-0238">DNA-binding</keyword>
<dbReference type="PANTHER" id="PTHR43280:SF28">
    <property type="entry name" value="HTH-TYPE TRANSCRIPTIONAL ACTIVATOR RHAS"/>
    <property type="match status" value="1"/>
</dbReference>
<dbReference type="RefSeq" id="WP_349153357.1">
    <property type="nucleotide sequence ID" value="NZ_JBBMER010000003.1"/>
</dbReference>
<evidence type="ECO:0000256" key="1">
    <source>
        <dbReference type="ARBA" id="ARBA00023015"/>
    </source>
</evidence>
<evidence type="ECO:0000259" key="4">
    <source>
        <dbReference type="PROSITE" id="PS01124"/>
    </source>
</evidence>
<name>A0ABV1BVU1_9FIRM</name>
<accession>A0ABV1BVU1</accession>
<dbReference type="PROSITE" id="PS01124">
    <property type="entry name" value="HTH_ARAC_FAMILY_2"/>
    <property type="match status" value="1"/>
</dbReference>